<dbReference type="GO" id="GO:0003841">
    <property type="term" value="F:1-acylglycerol-3-phosphate O-acyltransferase activity"/>
    <property type="evidence" value="ECO:0007669"/>
    <property type="project" value="TreeGrafter"/>
</dbReference>
<organism evidence="4 5">
    <name type="scientific">Allokutzneria albata</name>
    <name type="common">Kibdelosporangium albatum</name>
    <dbReference type="NCBI Taxonomy" id="211114"/>
    <lineage>
        <taxon>Bacteria</taxon>
        <taxon>Bacillati</taxon>
        <taxon>Actinomycetota</taxon>
        <taxon>Actinomycetes</taxon>
        <taxon>Pseudonocardiales</taxon>
        <taxon>Pseudonocardiaceae</taxon>
        <taxon>Allokutzneria</taxon>
    </lineage>
</organism>
<evidence type="ECO:0000256" key="2">
    <source>
        <dbReference type="ARBA" id="ARBA00023315"/>
    </source>
</evidence>
<dbReference type="AlphaFoldDB" id="A0A1G9UC27"/>
<dbReference type="PANTHER" id="PTHR10434">
    <property type="entry name" value="1-ACYL-SN-GLYCEROL-3-PHOSPHATE ACYLTRANSFERASE"/>
    <property type="match status" value="1"/>
</dbReference>
<dbReference type="CDD" id="cd07989">
    <property type="entry name" value="LPLAT_AGPAT-like"/>
    <property type="match status" value="1"/>
</dbReference>
<dbReference type="SMART" id="SM00563">
    <property type="entry name" value="PlsC"/>
    <property type="match status" value="1"/>
</dbReference>
<protein>
    <submittedName>
        <fullName evidence="4">1-acyl-sn-glycerol-3-phosphate acyltransferase</fullName>
    </submittedName>
</protein>
<dbReference type="GO" id="GO:0005886">
    <property type="term" value="C:plasma membrane"/>
    <property type="evidence" value="ECO:0007669"/>
    <property type="project" value="TreeGrafter"/>
</dbReference>
<proteinExistence type="predicted"/>
<dbReference type="Pfam" id="PF01553">
    <property type="entry name" value="Acyltransferase"/>
    <property type="match status" value="1"/>
</dbReference>
<evidence type="ECO:0000256" key="1">
    <source>
        <dbReference type="ARBA" id="ARBA00022679"/>
    </source>
</evidence>
<sequence>MPVRTLSFLARLIFRPRVLGTGNVPRTGPVVIAANHLSFVDSVVIALVAPRRVVFLAKAEYFTGKGLRGRLVRRLFHALGAIPVERGTYHSARASLDAAQRIINGGNAFAIYPEGTRSLDGRLYRGRAGVAWLALSTGAPVVPVGLQGTERLQPVGSRLPRPHRVTVHFGRPLEFAGRENTARERRRTTDEIMAAIRALTGQEHVTEYNAAA</sequence>
<accession>A0A1G9UC27</accession>
<gene>
    <name evidence="4" type="ORF">SAMN04489726_2326</name>
</gene>
<evidence type="ECO:0000313" key="5">
    <source>
        <dbReference type="Proteomes" id="UP000183376"/>
    </source>
</evidence>
<dbReference type="STRING" id="211114.SAMN04489726_2326"/>
<feature type="domain" description="Phospholipid/glycerol acyltransferase" evidence="3">
    <location>
        <begin position="30"/>
        <end position="149"/>
    </location>
</feature>
<dbReference type="InterPro" id="IPR002123">
    <property type="entry name" value="Plipid/glycerol_acylTrfase"/>
</dbReference>
<evidence type="ECO:0000313" key="4">
    <source>
        <dbReference type="EMBL" id="SDM57511.1"/>
    </source>
</evidence>
<dbReference type="EMBL" id="LT629701">
    <property type="protein sequence ID" value="SDM57511.1"/>
    <property type="molecule type" value="Genomic_DNA"/>
</dbReference>
<name>A0A1G9UC27_ALLAB</name>
<keyword evidence="5" id="KW-1185">Reference proteome</keyword>
<dbReference type="SUPFAM" id="SSF69593">
    <property type="entry name" value="Glycerol-3-phosphate (1)-acyltransferase"/>
    <property type="match status" value="1"/>
</dbReference>
<dbReference type="Proteomes" id="UP000183376">
    <property type="component" value="Chromosome I"/>
</dbReference>
<dbReference type="GO" id="GO:0006654">
    <property type="term" value="P:phosphatidic acid biosynthetic process"/>
    <property type="evidence" value="ECO:0007669"/>
    <property type="project" value="TreeGrafter"/>
</dbReference>
<evidence type="ECO:0000259" key="3">
    <source>
        <dbReference type="SMART" id="SM00563"/>
    </source>
</evidence>
<keyword evidence="1 4" id="KW-0808">Transferase</keyword>
<dbReference type="PANTHER" id="PTHR10434:SF11">
    <property type="entry name" value="1-ACYL-SN-GLYCEROL-3-PHOSPHATE ACYLTRANSFERASE"/>
    <property type="match status" value="1"/>
</dbReference>
<dbReference type="eggNOG" id="COG0204">
    <property type="taxonomic scope" value="Bacteria"/>
</dbReference>
<keyword evidence="2 4" id="KW-0012">Acyltransferase</keyword>
<reference evidence="4 5" key="1">
    <citation type="submission" date="2016-10" db="EMBL/GenBank/DDBJ databases">
        <authorList>
            <person name="de Groot N.N."/>
        </authorList>
    </citation>
    <scope>NUCLEOTIDE SEQUENCE [LARGE SCALE GENOMIC DNA]</scope>
    <source>
        <strain evidence="4 5">DSM 44149</strain>
    </source>
</reference>